<dbReference type="Proteomes" id="UP000326641">
    <property type="component" value="Unassembled WGS sequence"/>
</dbReference>
<protein>
    <submittedName>
        <fullName evidence="1">Uncharacterized protein</fullName>
    </submittedName>
</protein>
<accession>A0A564WHU2</accession>
<gene>
    <name evidence="1" type="ORF">DF3PA_80051</name>
</gene>
<evidence type="ECO:0000313" key="1">
    <source>
        <dbReference type="EMBL" id="VUX47891.1"/>
    </source>
</evidence>
<evidence type="ECO:0000313" key="2">
    <source>
        <dbReference type="Proteomes" id="UP000326641"/>
    </source>
</evidence>
<reference evidence="1" key="1">
    <citation type="submission" date="2018-11" db="EMBL/GenBank/DDBJ databases">
        <authorList>
            <person name="Onetto C."/>
        </authorList>
    </citation>
    <scope>NUCLEOTIDE SEQUENCE [LARGE SCALE GENOMIC DNA]</scope>
</reference>
<organism evidence="1 2">
    <name type="scientific">Candidatus Defluviicoccus seviourii</name>
    <dbReference type="NCBI Taxonomy" id="2565273"/>
    <lineage>
        <taxon>Bacteria</taxon>
        <taxon>Pseudomonadati</taxon>
        <taxon>Pseudomonadota</taxon>
        <taxon>Alphaproteobacteria</taxon>
        <taxon>Rhodospirillales</taxon>
        <taxon>Rhodospirillaceae</taxon>
        <taxon>Defluviicoccus</taxon>
    </lineage>
</organism>
<comment type="caution">
    <text evidence="1">The sequence shown here is derived from an EMBL/GenBank/DDBJ whole genome shotgun (WGS) entry which is preliminary data.</text>
</comment>
<sequence length="56" mass="6165">MRILASSNVHLRCMLLHYNILANVLGRRAIFGFGVTRRTANLGVAHAKLSTGGFRL</sequence>
<dbReference type="AlphaFoldDB" id="A0A564WHU2"/>
<dbReference type="EMBL" id="UXAT02000053">
    <property type="protein sequence ID" value="VUX47891.1"/>
    <property type="molecule type" value="Genomic_DNA"/>
</dbReference>
<name>A0A564WHU2_9PROT</name>
<proteinExistence type="predicted"/>
<keyword evidence="2" id="KW-1185">Reference proteome</keyword>